<keyword evidence="2" id="KW-1185">Reference proteome</keyword>
<sequence>MRDPLGYDTDIFAWSQHQAQVLRGLAKGRRDLPNDLDLQHVAEEIEDLGISELRTVESLLRRVLGHGIKLAASPEALAAAGWRREIRTWQGDALTRFSEGMRQRLDLERAWRLARRDALADLAEYGETAPDLPTTCPAGLDLLLDEGFEPDALAALIRGDAA</sequence>
<gene>
    <name evidence="1" type="ORF">ACFQPS_06825</name>
</gene>
<name>A0ABW2KS81_9PROT</name>
<proteinExistence type="predicted"/>
<dbReference type="RefSeq" id="WP_377357595.1">
    <property type="nucleotide sequence ID" value="NZ_JBHTCM010000007.1"/>
</dbReference>
<protein>
    <submittedName>
        <fullName evidence="1">DUF29 domain-containing protein</fullName>
    </submittedName>
</protein>
<evidence type="ECO:0000313" key="1">
    <source>
        <dbReference type="EMBL" id="MFC7332872.1"/>
    </source>
</evidence>
<organism evidence="1 2">
    <name type="scientific">Rhodocista pekingensis</name>
    <dbReference type="NCBI Taxonomy" id="201185"/>
    <lineage>
        <taxon>Bacteria</taxon>
        <taxon>Pseudomonadati</taxon>
        <taxon>Pseudomonadota</taxon>
        <taxon>Alphaproteobacteria</taxon>
        <taxon>Rhodospirillales</taxon>
        <taxon>Azospirillaceae</taxon>
        <taxon>Rhodocista</taxon>
    </lineage>
</organism>
<reference evidence="2" key="1">
    <citation type="journal article" date="2019" name="Int. J. Syst. Evol. Microbiol.">
        <title>The Global Catalogue of Microorganisms (GCM) 10K type strain sequencing project: providing services to taxonomists for standard genome sequencing and annotation.</title>
        <authorList>
            <consortium name="The Broad Institute Genomics Platform"/>
            <consortium name="The Broad Institute Genome Sequencing Center for Infectious Disease"/>
            <person name="Wu L."/>
            <person name="Ma J."/>
        </authorList>
    </citation>
    <scope>NUCLEOTIDE SEQUENCE [LARGE SCALE GENOMIC DNA]</scope>
    <source>
        <strain evidence="2">CGMCC 1.16275</strain>
    </source>
</reference>
<comment type="caution">
    <text evidence="1">The sequence shown here is derived from an EMBL/GenBank/DDBJ whole genome shotgun (WGS) entry which is preliminary data.</text>
</comment>
<dbReference type="Proteomes" id="UP001596456">
    <property type="component" value="Unassembled WGS sequence"/>
</dbReference>
<dbReference type="PANTHER" id="PTHR34235">
    <property type="entry name" value="SLR1203 PROTEIN-RELATED"/>
    <property type="match status" value="1"/>
</dbReference>
<dbReference type="Gene3D" id="1.20.1220.20">
    <property type="entry name" value="Uncharcterised protein PF01724"/>
    <property type="match status" value="1"/>
</dbReference>
<dbReference type="Pfam" id="PF01724">
    <property type="entry name" value="DUF29"/>
    <property type="match status" value="1"/>
</dbReference>
<dbReference type="InterPro" id="IPR002636">
    <property type="entry name" value="DUF29"/>
</dbReference>
<evidence type="ECO:0000313" key="2">
    <source>
        <dbReference type="Proteomes" id="UP001596456"/>
    </source>
</evidence>
<dbReference type="PANTHER" id="PTHR34235:SF4">
    <property type="entry name" value="SLR0291 PROTEIN"/>
    <property type="match status" value="1"/>
</dbReference>
<accession>A0ABW2KS81</accession>
<dbReference type="EMBL" id="JBHTCM010000007">
    <property type="protein sequence ID" value="MFC7332872.1"/>
    <property type="molecule type" value="Genomic_DNA"/>
</dbReference>